<evidence type="ECO:0000313" key="4">
    <source>
        <dbReference type="Proteomes" id="UP000271925"/>
    </source>
</evidence>
<comment type="caution">
    <text evidence="3">The sequence shown here is derived from an EMBL/GenBank/DDBJ whole genome shotgun (WGS) entry which is preliminary data.</text>
</comment>
<evidence type="ECO:0000256" key="2">
    <source>
        <dbReference type="SAM" id="SignalP"/>
    </source>
</evidence>
<keyword evidence="4" id="KW-1185">Reference proteome</keyword>
<dbReference type="RefSeq" id="WP_124876203.1">
    <property type="nucleotide sequence ID" value="NZ_RQJO01000009.1"/>
</dbReference>
<feature type="chain" id="PRO_5017976902" evidence="2">
    <location>
        <begin position="20"/>
        <end position="86"/>
    </location>
</feature>
<evidence type="ECO:0000256" key="1">
    <source>
        <dbReference type="SAM" id="MobiDB-lite"/>
    </source>
</evidence>
<sequence>MNRFILYFFLALIPATCHKADQPTPDSSIPTRDANFALGNPSNTNASQENNYLIERPAYRLSYNRSTSIACQRVLLAFVEWQRQNR</sequence>
<accession>A0A3P1BLY3</accession>
<gene>
    <name evidence="3" type="ORF">EHT25_16225</name>
</gene>
<keyword evidence="2" id="KW-0732">Signal</keyword>
<proteinExistence type="predicted"/>
<evidence type="ECO:0000313" key="3">
    <source>
        <dbReference type="EMBL" id="RRB02039.1"/>
    </source>
</evidence>
<feature type="region of interest" description="Disordered" evidence="1">
    <location>
        <begin position="20"/>
        <end position="49"/>
    </location>
</feature>
<feature type="compositionally biased region" description="Polar residues" evidence="1">
    <location>
        <begin position="40"/>
        <end position="49"/>
    </location>
</feature>
<dbReference type="Proteomes" id="UP000271925">
    <property type="component" value="Unassembled WGS sequence"/>
</dbReference>
<reference evidence="3 4" key="1">
    <citation type="submission" date="2018-11" db="EMBL/GenBank/DDBJ databases">
        <authorList>
            <person name="Zhou Z."/>
            <person name="Wang G."/>
        </authorList>
    </citation>
    <scope>NUCLEOTIDE SEQUENCE [LARGE SCALE GENOMIC DNA]</scope>
    <source>
        <strain evidence="3 4">KCTC52004</strain>
    </source>
</reference>
<dbReference type="EMBL" id="RQJO01000009">
    <property type="protein sequence ID" value="RRB02039.1"/>
    <property type="molecule type" value="Genomic_DNA"/>
</dbReference>
<name>A0A3P1BLY3_9BACT</name>
<dbReference type="AlphaFoldDB" id="A0A3P1BLY3"/>
<feature type="signal peptide" evidence="2">
    <location>
        <begin position="1"/>
        <end position="19"/>
    </location>
</feature>
<protein>
    <submittedName>
        <fullName evidence="3">Uncharacterized protein</fullName>
    </submittedName>
</protein>
<organism evidence="3 4">
    <name type="scientific">Larkinella rosea</name>
    <dbReference type="NCBI Taxonomy" id="2025312"/>
    <lineage>
        <taxon>Bacteria</taxon>
        <taxon>Pseudomonadati</taxon>
        <taxon>Bacteroidota</taxon>
        <taxon>Cytophagia</taxon>
        <taxon>Cytophagales</taxon>
        <taxon>Spirosomataceae</taxon>
        <taxon>Larkinella</taxon>
    </lineage>
</organism>